<comment type="subcellular location">
    <subcellularLocation>
        <location evidence="1">Cell membrane</location>
        <topology evidence="1">Multi-pass membrane protein</topology>
    </subcellularLocation>
</comment>
<accession>A0A9W7DTT9</accession>
<dbReference type="InterPro" id="IPR003416">
    <property type="entry name" value="MgtC/SapB/SrpB/YhiD_fam"/>
</dbReference>
<dbReference type="AlphaFoldDB" id="A0A9W7DTT9"/>
<keyword evidence="5 7" id="KW-0472">Membrane</keyword>
<organism evidence="9 10">
    <name type="scientific">Triparma retinervis</name>
    <dbReference type="NCBI Taxonomy" id="2557542"/>
    <lineage>
        <taxon>Eukaryota</taxon>
        <taxon>Sar</taxon>
        <taxon>Stramenopiles</taxon>
        <taxon>Ochrophyta</taxon>
        <taxon>Bolidophyceae</taxon>
        <taxon>Parmales</taxon>
        <taxon>Triparmaceae</taxon>
        <taxon>Triparma</taxon>
    </lineage>
</organism>
<dbReference type="PANTHER" id="PTHR33778">
    <property type="entry name" value="PROTEIN MGTC"/>
    <property type="match status" value="1"/>
</dbReference>
<dbReference type="Proteomes" id="UP001165082">
    <property type="component" value="Unassembled WGS sequence"/>
</dbReference>
<evidence type="ECO:0000256" key="1">
    <source>
        <dbReference type="ARBA" id="ARBA00004651"/>
    </source>
</evidence>
<feature type="region of interest" description="Disordered" evidence="6">
    <location>
        <begin position="360"/>
        <end position="382"/>
    </location>
</feature>
<dbReference type="EMBL" id="BRXZ01000791">
    <property type="protein sequence ID" value="GMH54005.1"/>
    <property type="molecule type" value="Genomic_DNA"/>
</dbReference>
<dbReference type="OrthoDB" id="10052237at2759"/>
<comment type="caution">
    <text evidence="9">The sequence shown here is derived from an EMBL/GenBank/DDBJ whole genome shotgun (WGS) entry which is preliminary data.</text>
</comment>
<feature type="domain" description="MgtC/SapB/SrpB/YhiD N-terminal" evidence="8">
    <location>
        <begin position="81"/>
        <end position="206"/>
    </location>
</feature>
<dbReference type="PANTHER" id="PTHR33778:SF1">
    <property type="entry name" value="MAGNESIUM TRANSPORTER YHID-RELATED"/>
    <property type="match status" value="1"/>
</dbReference>
<reference evidence="9" key="1">
    <citation type="submission" date="2022-07" db="EMBL/GenBank/DDBJ databases">
        <title>Genome analysis of Parmales, a sister group of diatoms, reveals the evolutionary specialization of diatoms from phago-mixotrophs to photoautotrophs.</title>
        <authorList>
            <person name="Ban H."/>
            <person name="Sato S."/>
            <person name="Yoshikawa S."/>
            <person name="Kazumasa Y."/>
            <person name="Nakamura Y."/>
            <person name="Ichinomiya M."/>
            <person name="Saitoh K."/>
            <person name="Sato N."/>
            <person name="Blanc-Mathieu R."/>
            <person name="Endo H."/>
            <person name="Kuwata A."/>
            <person name="Ogata H."/>
        </authorList>
    </citation>
    <scope>NUCLEOTIDE SEQUENCE</scope>
</reference>
<dbReference type="InterPro" id="IPR049177">
    <property type="entry name" value="MgtC_SapB_SrpB_YhiD_N"/>
</dbReference>
<feature type="transmembrane region" description="Helical" evidence="7">
    <location>
        <begin position="106"/>
        <end position="126"/>
    </location>
</feature>
<gene>
    <name evidence="9" type="ORF">TrRE_jg4529</name>
</gene>
<evidence type="ECO:0000256" key="4">
    <source>
        <dbReference type="ARBA" id="ARBA00022989"/>
    </source>
</evidence>
<evidence type="ECO:0000256" key="3">
    <source>
        <dbReference type="ARBA" id="ARBA00022692"/>
    </source>
</evidence>
<evidence type="ECO:0000256" key="6">
    <source>
        <dbReference type="SAM" id="MobiDB-lite"/>
    </source>
</evidence>
<dbReference type="Pfam" id="PF02308">
    <property type="entry name" value="MgtC"/>
    <property type="match status" value="1"/>
</dbReference>
<evidence type="ECO:0000313" key="10">
    <source>
        <dbReference type="Proteomes" id="UP001165082"/>
    </source>
</evidence>
<protein>
    <recommendedName>
        <fullName evidence="8">MgtC/SapB/SrpB/YhiD N-terminal domain-containing protein</fullName>
    </recommendedName>
</protein>
<evidence type="ECO:0000313" key="9">
    <source>
        <dbReference type="EMBL" id="GMH54005.1"/>
    </source>
</evidence>
<feature type="transmembrane region" description="Helical" evidence="7">
    <location>
        <begin position="173"/>
        <end position="198"/>
    </location>
</feature>
<feature type="region of interest" description="Disordered" evidence="6">
    <location>
        <begin position="213"/>
        <end position="244"/>
    </location>
</feature>
<keyword evidence="4 7" id="KW-1133">Transmembrane helix</keyword>
<evidence type="ECO:0000256" key="2">
    <source>
        <dbReference type="ARBA" id="ARBA00022475"/>
    </source>
</evidence>
<evidence type="ECO:0000256" key="5">
    <source>
        <dbReference type="ARBA" id="ARBA00023136"/>
    </source>
</evidence>
<evidence type="ECO:0000256" key="7">
    <source>
        <dbReference type="SAM" id="Phobius"/>
    </source>
</evidence>
<keyword evidence="3 7" id="KW-0812">Transmembrane</keyword>
<dbReference type="GO" id="GO:0005886">
    <property type="term" value="C:plasma membrane"/>
    <property type="evidence" value="ECO:0007669"/>
    <property type="project" value="UniProtKB-SubCell"/>
</dbReference>
<evidence type="ECO:0000259" key="8">
    <source>
        <dbReference type="Pfam" id="PF02308"/>
    </source>
</evidence>
<sequence length="382" mass="41181">MPTPSRSLASRLGTLKNLPRPNVGRTLALATVVVTTAAEQTLSPSIPTSSVAAAATIARPSALGSFQFMPSAAEMELMFRLAFASLTGSLIGFERSRSDRPAGIRTMALVSLGAASFTLCSLYGFIDKHDTSRMASNVASGVGFIGAGVITNNRKANGVYDKTSSVRGLTTAAAIWVSAAVGVCAGTGLYFVGLVAALSTIAILRVGKVGGFDHESREEQKERDEEEKLRKVKEQEKKEKKEVDAAANKASKLLALEPVKVVKLDEPTIKDPSIPFITPSSAPAVEPSHSPIHAEYDVTQDVSNSGNHLSSPAKSPAERVKIVEPLLTKYIKGKDNNLLDFDSPTKKRYEDISNEIELVKKSKRKEEKESQRGRRRDQENRE</sequence>
<name>A0A9W7DTT9_9STRA</name>
<keyword evidence="10" id="KW-1185">Reference proteome</keyword>
<keyword evidence="2" id="KW-1003">Cell membrane</keyword>
<dbReference type="PRINTS" id="PR01837">
    <property type="entry name" value="MGTCSAPBPROT"/>
</dbReference>
<proteinExistence type="predicted"/>